<sequence length="136" mass="15503">MLTEELSNPASTISLSSENISNRQRAKMNKHANRQATPALKHFNDNSSSFQMKQGFFSTLTVPFILQLAFMVFVASFVMHVQVATRFLSVSPPIYWYASHLMESSAGFKLGYIIWTVFLSYVFFGSLLFSNFYPFT</sequence>
<evidence type="ECO:0000256" key="3">
    <source>
        <dbReference type="ARBA" id="ARBA00008698"/>
    </source>
</evidence>
<name>A0A0D6QRG3_ARACU</name>
<accession>A0A0D6QRG3</accession>
<comment type="caution">
    <text evidence="11">Lacks conserved residue(s) required for the propagation of feature annotation.</text>
</comment>
<feature type="transmembrane region" description="Helical" evidence="11">
    <location>
        <begin position="56"/>
        <end position="79"/>
    </location>
</feature>
<keyword evidence="9 11" id="KW-1133">Transmembrane helix</keyword>
<dbReference type="GO" id="GO:0006506">
    <property type="term" value="P:GPI anchor biosynthetic process"/>
    <property type="evidence" value="ECO:0007669"/>
    <property type="project" value="UniProtKB-UniPathway"/>
</dbReference>
<comment type="pathway">
    <text evidence="2 11">Glycolipid biosynthesis; glycosylphosphatidylinositol-anchor biosynthesis.</text>
</comment>
<evidence type="ECO:0000256" key="10">
    <source>
        <dbReference type="ARBA" id="ARBA00023136"/>
    </source>
</evidence>
<proteinExistence type="inferred from homology"/>
<keyword evidence="4 11" id="KW-0337">GPI-anchor biosynthesis</keyword>
<feature type="transmembrane region" description="Helical" evidence="11">
    <location>
        <begin position="112"/>
        <end position="133"/>
    </location>
</feature>
<comment type="similarity">
    <text evidence="3 11">Belongs to the PIGV family.</text>
</comment>
<keyword evidence="10 11" id="KW-0472">Membrane</keyword>
<dbReference type="GO" id="GO:0004376">
    <property type="term" value="F:GPI mannosyltransferase activity"/>
    <property type="evidence" value="ECO:0007669"/>
    <property type="project" value="InterPro"/>
</dbReference>
<dbReference type="EMBL" id="GCKF01045839">
    <property type="protein sequence ID" value="JAG93717.1"/>
    <property type="molecule type" value="Transcribed_RNA"/>
</dbReference>
<evidence type="ECO:0000256" key="11">
    <source>
        <dbReference type="RuleBase" id="RU363112"/>
    </source>
</evidence>
<dbReference type="EC" id="2.4.1.-" evidence="11"/>
<evidence type="ECO:0000256" key="7">
    <source>
        <dbReference type="ARBA" id="ARBA00022692"/>
    </source>
</evidence>
<evidence type="ECO:0000256" key="1">
    <source>
        <dbReference type="ARBA" id="ARBA00004477"/>
    </source>
</evidence>
<dbReference type="InterPro" id="IPR007315">
    <property type="entry name" value="PIG-V/Gpi18"/>
</dbReference>
<dbReference type="GO" id="GO:0031501">
    <property type="term" value="C:mannosyltransferase complex"/>
    <property type="evidence" value="ECO:0007669"/>
    <property type="project" value="TreeGrafter"/>
</dbReference>
<comment type="function">
    <text evidence="11">Mannosyltransferase involved in glycosylphosphatidylinositol-anchor biosynthesis.</text>
</comment>
<evidence type="ECO:0000313" key="12">
    <source>
        <dbReference type="EMBL" id="JAG93717.1"/>
    </source>
</evidence>
<dbReference type="GO" id="GO:0005789">
    <property type="term" value="C:endoplasmic reticulum membrane"/>
    <property type="evidence" value="ECO:0007669"/>
    <property type="project" value="UniProtKB-SubCell"/>
</dbReference>
<dbReference type="GO" id="GO:0000009">
    <property type="term" value="F:alpha-1,6-mannosyltransferase activity"/>
    <property type="evidence" value="ECO:0007669"/>
    <property type="project" value="InterPro"/>
</dbReference>
<evidence type="ECO:0000256" key="9">
    <source>
        <dbReference type="ARBA" id="ARBA00022989"/>
    </source>
</evidence>
<evidence type="ECO:0000256" key="5">
    <source>
        <dbReference type="ARBA" id="ARBA00022676"/>
    </source>
</evidence>
<dbReference type="UniPathway" id="UPA00196"/>
<comment type="subcellular location">
    <subcellularLocation>
        <location evidence="1 11">Endoplasmic reticulum membrane</location>
        <topology evidence="1 11">Multi-pass membrane protein</topology>
    </subcellularLocation>
</comment>
<evidence type="ECO:0000256" key="8">
    <source>
        <dbReference type="ARBA" id="ARBA00022824"/>
    </source>
</evidence>
<reference evidence="12" key="1">
    <citation type="submission" date="2015-03" db="EMBL/GenBank/DDBJ databases">
        <title>A transcriptome of Araucaria cunninghamii, an australian fine timber species.</title>
        <authorList>
            <person name="Jing Yi C.J.Y."/>
            <person name="Yin San L.Y.S."/>
            <person name="Abdul Karim S.S."/>
            <person name="Wan Azmi N.N."/>
            <person name="Hercus R.R."/>
            <person name="Croft L.L."/>
        </authorList>
    </citation>
    <scope>NUCLEOTIDE SEQUENCE</scope>
    <source>
        <strain evidence="12">MI0301</strain>
        <tissue evidence="12">Leaf</tissue>
    </source>
</reference>
<keyword evidence="6 11" id="KW-0808">Transferase</keyword>
<keyword evidence="8 11" id="KW-0256">Endoplasmic reticulum</keyword>
<organism evidence="12">
    <name type="scientific">Araucaria cunninghamii</name>
    <name type="common">Hoop pine</name>
    <name type="synonym">Moreton Bay pine</name>
    <dbReference type="NCBI Taxonomy" id="56994"/>
    <lineage>
        <taxon>Eukaryota</taxon>
        <taxon>Viridiplantae</taxon>
        <taxon>Streptophyta</taxon>
        <taxon>Embryophyta</taxon>
        <taxon>Tracheophyta</taxon>
        <taxon>Spermatophyta</taxon>
        <taxon>Pinopsida</taxon>
        <taxon>Pinidae</taxon>
        <taxon>Conifers II</taxon>
        <taxon>Araucariales</taxon>
        <taxon>Araucariaceae</taxon>
        <taxon>Araucaria</taxon>
    </lineage>
</organism>
<evidence type="ECO:0000256" key="4">
    <source>
        <dbReference type="ARBA" id="ARBA00022502"/>
    </source>
</evidence>
<evidence type="ECO:0000256" key="2">
    <source>
        <dbReference type="ARBA" id="ARBA00004687"/>
    </source>
</evidence>
<keyword evidence="5 11" id="KW-0328">Glycosyltransferase</keyword>
<dbReference type="PANTHER" id="PTHR12468:SF2">
    <property type="entry name" value="GPI MANNOSYLTRANSFERASE 2"/>
    <property type="match status" value="1"/>
</dbReference>
<dbReference type="AlphaFoldDB" id="A0A0D6QRG3"/>
<keyword evidence="7 11" id="KW-0812">Transmembrane</keyword>
<protein>
    <recommendedName>
        <fullName evidence="11">GPI mannosyltransferase 2</fullName>
        <ecNumber evidence="11">2.4.1.-</ecNumber>
    </recommendedName>
</protein>
<dbReference type="PANTHER" id="PTHR12468">
    <property type="entry name" value="GPI MANNOSYLTRANSFERASE 2"/>
    <property type="match status" value="1"/>
</dbReference>
<dbReference type="Pfam" id="PF04188">
    <property type="entry name" value="Mannosyl_trans2"/>
    <property type="match status" value="1"/>
</dbReference>
<evidence type="ECO:0000256" key="6">
    <source>
        <dbReference type="ARBA" id="ARBA00022679"/>
    </source>
</evidence>